<proteinExistence type="predicted"/>
<reference evidence="1" key="1">
    <citation type="journal article" date="2015" name="Nature">
        <title>Complex archaea that bridge the gap between prokaryotes and eukaryotes.</title>
        <authorList>
            <person name="Spang A."/>
            <person name="Saw J.H."/>
            <person name="Jorgensen S.L."/>
            <person name="Zaremba-Niedzwiedzka K."/>
            <person name="Martijn J."/>
            <person name="Lind A.E."/>
            <person name="van Eijk R."/>
            <person name="Schleper C."/>
            <person name="Guy L."/>
            <person name="Ettema T.J."/>
        </authorList>
    </citation>
    <scope>NUCLEOTIDE SEQUENCE</scope>
</reference>
<dbReference type="EMBL" id="LAZR01062876">
    <property type="protein sequence ID" value="KKK60625.1"/>
    <property type="molecule type" value="Genomic_DNA"/>
</dbReference>
<protein>
    <submittedName>
        <fullName evidence="1">Uncharacterized protein</fullName>
    </submittedName>
</protein>
<dbReference type="AlphaFoldDB" id="A0A0F8XHW8"/>
<accession>A0A0F8XHW8</accession>
<comment type="caution">
    <text evidence="1">The sequence shown here is derived from an EMBL/GenBank/DDBJ whole genome shotgun (WGS) entry which is preliminary data.</text>
</comment>
<sequence>MTTYKCRLCKHTWHPRGSNVMKPLSCPRCKRYDWKRKLKFIEKTNNPKDEVYIQDEKKETTLAEHRKRLLEE</sequence>
<organism evidence="1">
    <name type="scientific">marine sediment metagenome</name>
    <dbReference type="NCBI Taxonomy" id="412755"/>
    <lineage>
        <taxon>unclassified sequences</taxon>
        <taxon>metagenomes</taxon>
        <taxon>ecological metagenomes</taxon>
    </lineage>
</organism>
<name>A0A0F8XHW8_9ZZZZ</name>
<gene>
    <name evidence="1" type="ORF">LCGC14_3022470</name>
</gene>
<evidence type="ECO:0000313" key="1">
    <source>
        <dbReference type="EMBL" id="KKK60625.1"/>
    </source>
</evidence>